<dbReference type="Proteomes" id="UP000620124">
    <property type="component" value="Unassembled WGS sequence"/>
</dbReference>
<dbReference type="EMBL" id="JACAZI010000016">
    <property type="protein sequence ID" value="KAF7343158.1"/>
    <property type="molecule type" value="Genomic_DNA"/>
</dbReference>
<accession>A0A8H6XK95</accession>
<proteinExistence type="predicted"/>
<comment type="caution">
    <text evidence="1">The sequence shown here is derived from an EMBL/GenBank/DDBJ whole genome shotgun (WGS) entry which is preliminary data.</text>
</comment>
<sequence length="159" mass="16247">MQLSFKSFVYAAAAMAINAHAAAVGSAKTVYMHTGISIQPAAAVGTPNAMDIRGETSIQPEALAAGTVCTGPALNGTCATISISATGSCTNFPSGFGDNVESITITNPGLECTFYLSPNCDAAGGWLGPMEWSNGGYVDLAGTFLDKTLTCYTCDINNN</sequence>
<protein>
    <submittedName>
        <fullName evidence="1">Uncharacterized protein</fullName>
    </submittedName>
</protein>
<reference evidence="1" key="1">
    <citation type="submission" date="2020-05" db="EMBL/GenBank/DDBJ databases">
        <title>Mycena genomes resolve the evolution of fungal bioluminescence.</title>
        <authorList>
            <person name="Tsai I.J."/>
        </authorList>
    </citation>
    <scope>NUCLEOTIDE SEQUENCE</scope>
    <source>
        <strain evidence="1">CCC161011</strain>
    </source>
</reference>
<dbReference type="OrthoDB" id="2840391at2759"/>
<dbReference type="AlphaFoldDB" id="A0A8H6XK95"/>
<name>A0A8H6XK95_9AGAR</name>
<keyword evidence="2" id="KW-1185">Reference proteome</keyword>
<organism evidence="1 2">
    <name type="scientific">Mycena venus</name>
    <dbReference type="NCBI Taxonomy" id="2733690"/>
    <lineage>
        <taxon>Eukaryota</taxon>
        <taxon>Fungi</taxon>
        <taxon>Dikarya</taxon>
        <taxon>Basidiomycota</taxon>
        <taxon>Agaricomycotina</taxon>
        <taxon>Agaricomycetes</taxon>
        <taxon>Agaricomycetidae</taxon>
        <taxon>Agaricales</taxon>
        <taxon>Marasmiineae</taxon>
        <taxon>Mycenaceae</taxon>
        <taxon>Mycena</taxon>
    </lineage>
</organism>
<evidence type="ECO:0000313" key="1">
    <source>
        <dbReference type="EMBL" id="KAF7343158.1"/>
    </source>
</evidence>
<gene>
    <name evidence="1" type="ORF">MVEN_01746600</name>
</gene>
<evidence type="ECO:0000313" key="2">
    <source>
        <dbReference type="Proteomes" id="UP000620124"/>
    </source>
</evidence>